<proteinExistence type="predicted"/>
<dbReference type="AlphaFoldDB" id="A0AAW2D8U2"/>
<dbReference type="Proteomes" id="UP001459277">
    <property type="component" value="Unassembled WGS sequence"/>
</dbReference>
<dbReference type="PANTHER" id="PTHR46890">
    <property type="entry name" value="NON-LTR RETROLELEMENT REVERSE TRANSCRIPTASE-LIKE PROTEIN-RELATED"/>
    <property type="match status" value="1"/>
</dbReference>
<accession>A0AAW2D8U2</accession>
<dbReference type="EMBL" id="JAZDWU010000004">
    <property type="protein sequence ID" value="KAL0006083.1"/>
    <property type="molecule type" value="Genomic_DNA"/>
</dbReference>
<organism evidence="2 3">
    <name type="scientific">Lithocarpus litseifolius</name>
    <dbReference type="NCBI Taxonomy" id="425828"/>
    <lineage>
        <taxon>Eukaryota</taxon>
        <taxon>Viridiplantae</taxon>
        <taxon>Streptophyta</taxon>
        <taxon>Embryophyta</taxon>
        <taxon>Tracheophyta</taxon>
        <taxon>Spermatophyta</taxon>
        <taxon>Magnoliopsida</taxon>
        <taxon>eudicotyledons</taxon>
        <taxon>Gunneridae</taxon>
        <taxon>Pentapetalae</taxon>
        <taxon>rosids</taxon>
        <taxon>fabids</taxon>
        <taxon>Fagales</taxon>
        <taxon>Fagaceae</taxon>
        <taxon>Lithocarpus</taxon>
    </lineage>
</organism>
<name>A0AAW2D8U2_9ROSI</name>
<gene>
    <name evidence="2" type="ORF">SO802_013644</name>
</gene>
<sequence>MASDYFHTFFHAGAGDQMKECLDAVPSRVTEDMLVVLSSEFTAEEVKVALFQMGPTKALGLDGMNAFFYQKLWHIVGDDVVFAVLDFLNNGNMLPEINHKNIVLIPKVKDLEKMSDFRPISLCNVIYKIISRVLANRLKEVLPHIISPTQCAFVLGRLITDNVLVAYEALHTMHAR</sequence>
<reference evidence="2 3" key="1">
    <citation type="submission" date="2024-01" db="EMBL/GenBank/DDBJ databases">
        <title>A telomere-to-telomere, gap-free genome of sweet tea (Lithocarpus litseifolius).</title>
        <authorList>
            <person name="Zhou J."/>
        </authorList>
    </citation>
    <scope>NUCLEOTIDE SEQUENCE [LARGE SCALE GENOMIC DNA]</scope>
    <source>
        <strain evidence="2">Zhou-2022a</strain>
        <tissue evidence="2">Leaf</tissue>
    </source>
</reference>
<feature type="domain" description="Reverse transcriptase" evidence="1">
    <location>
        <begin position="106"/>
        <end position="165"/>
    </location>
</feature>
<evidence type="ECO:0000313" key="2">
    <source>
        <dbReference type="EMBL" id="KAL0006083.1"/>
    </source>
</evidence>
<comment type="caution">
    <text evidence="2">The sequence shown here is derived from an EMBL/GenBank/DDBJ whole genome shotgun (WGS) entry which is preliminary data.</text>
</comment>
<dbReference type="Pfam" id="PF00078">
    <property type="entry name" value="RVT_1"/>
    <property type="match status" value="1"/>
</dbReference>
<protein>
    <recommendedName>
        <fullName evidence="1">Reverse transcriptase domain-containing protein</fullName>
    </recommendedName>
</protein>
<evidence type="ECO:0000313" key="3">
    <source>
        <dbReference type="Proteomes" id="UP001459277"/>
    </source>
</evidence>
<dbReference type="PANTHER" id="PTHR46890:SF48">
    <property type="entry name" value="RNA-DIRECTED DNA POLYMERASE"/>
    <property type="match status" value="1"/>
</dbReference>
<dbReference type="InterPro" id="IPR000477">
    <property type="entry name" value="RT_dom"/>
</dbReference>
<evidence type="ECO:0000259" key="1">
    <source>
        <dbReference type="Pfam" id="PF00078"/>
    </source>
</evidence>
<dbReference type="InterPro" id="IPR052343">
    <property type="entry name" value="Retrotransposon-Effector_Assoc"/>
</dbReference>
<keyword evidence="3" id="KW-1185">Reference proteome</keyword>